<evidence type="ECO:0000256" key="5">
    <source>
        <dbReference type="ARBA" id="ARBA00023315"/>
    </source>
</evidence>
<dbReference type="GO" id="GO:0016746">
    <property type="term" value="F:acyltransferase activity"/>
    <property type="evidence" value="ECO:0007669"/>
    <property type="project" value="UniProtKB-KW"/>
</dbReference>
<keyword evidence="7" id="KW-1185">Reference proteome</keyword>
<dbReference type="AlphaFoldDB" id="A0A0B1RWU8"/>
<evidence type="ECO:0000256" key="2">
    <source>
        <dbReference type="ARBA" id="ARBA00022679"/>
    </source>
</evidence>
<keyword evidence="5" id="KW-0012">Acyltransferase</keyword>
<dbReference type="GO" id="GO:0005886">
    <property type="term" value="C:plasma membrane"/>
    <property type="evidence" value="ECO:0007669"/>
    <property type="project" value="TreeGrafter"/>
</dbReference>
<dbReference type="Pfam" id="PF01019">
    <property type="entry name" value="G_glu_transpept"/>
    <property type="match status" value="1"/>
</dbReference>
<dbReference type="PANTHER" id="PTHR11686:SF17">
    <property type="entry name" value="GAMMA-GLUTAMYLTRANSPEPTIDASE 1"/>
    <property type="match status" value="1"/>
</dbReference>
<keyword evidence="4" id="KW-0325">Glycoprotein</keyword>
<accession>A0A0B1RWU8</accession>
<dbReference type="InterPro" id="IPR043138">
    <property type="entry name" value="GGT_lsub"/>
</dbReference>
<dbReference type="InterPro" id="IPR000101">
    <property type="entry name" value="GGT_peptidase"/>
</dbReference>
<organism evidence="6 7">
    <name type="scientific">Oesophagostomum dentatum</name>
    <name type="common">Nodular worm</name>
    <dbReference type="NCBI Taxonomy" id="61180"/>
    <lineage>
        <taxon>Eukaryota</taxon>
        <taxon>Metazoa</taxon>
        <taxon>Ecdysozoa</taxon>
        <taxon>Nematoda</taxon>
        <taxon>Chromadorea</taxon>
        <taxon>Rhabditida</taxon>
        <taxon>Rhabditina</taxon>
        <taxon>Rhabditomorpha</taxon>
        <taxon>Strongyloidea</taxon>
        <taxon>Strongylidae</taxon>
        <taxon>Oesophagostomum</taxon>
    </lineage>
</organism>
<proteinExistence type="predicted"/>
<dbReference type="SUPFAM" id="SSF56235">
    <property type="entry name" value="N-terminal nucleophile aminohydrolases (Ntn hydrolases)"/>
    <property type="match status" value="1"/>
</dbReference>
<evidence type="ECO:0000256" key="4">
    <source>
        <dbReference type="ARBA" id="ARBA00023180"/>
    </source>
</evidence>
<keyword evidence="1" id="KW-0645">Protease</keyword>
<dbReference type="InterPro" id="IPR029055">
    <property type="entry name" value="Ntn_hydrolases_N"/>
</dbReference>
<dbReference type="GO" id="GO:0006751">
    <property type="term" value="P:glutathione catabolic process"/>
    <property type="evidence" value="ECO:0007669"/>
    <property type="project" value="InterPro"/>
</dbReference>
<sequence>MCGGPPPSSFAVTQLIVSVMSALYPEGHNANILSDPKVIHHFVEAMKFAYAQRTLLGDVAFVPSAMALAKNLTTKGYTEWIVRRMKDVAQPSEYYGGIKQTQVTKVSNQAMN</sequence>
<gene>
    <name evidence="6" type="ORF">OESDEN_24747</name>
</gene>
<evidence type="ECO:0000256" key="3">
    <source>
        <dbReference type="ARBA" id="ARBA00022801"/>
    </source>
</evidence>
<dbReference type="GO" id="GO:0006508">
    <property type="term" value="P:proteolysis"/>
    <property type="evidence" value="ECO:0007669"/>
    <property type="project" value="UniProtKB-KW"/>
</dbReference>
<keyword evidence="2" id="KW-0808">Transferase</keyword>
<dbReference type="Proteomes" id="UP000053660">
    <property type="component" value="Unassembled WGS sequence"/>
</dbReference>
<dbReference type="Gene3D" id="1.10.246.130">
    <property type="match status" value="1"/>
</dbReference>
<keyword evidence="3" id="KW-0378">Hydrolase</keyword>
<evidence type="ECO:0000256" key="1">
    <source>
        <dbReference type="ARBA" id="ARBA00022670"/>
    </source>
</evidence>
<reference evidence="6 7" key="1">
    <citation type="submission" date="2014-03" db="EMBL/GenBank/DDBJ databases">
        <title>Draft genome of the hookworm Oesophagostomum dentatum.</title>
        <authorList>
            <person name="Mitreva M."/>
        </authorList>
    </citation>
    <scope>NUCLEOTIDE SEQUENCE [LARGE SCALE GENOMIC DNA]</scope>
    <source>
        <strain evidence="6 7">OD-Hann</strain>
    </source>
</reference>
<evidence type="ECO:0000313" key="6">
    <source>
        <dbReference type="EMBL" id="KHJ75637.1"/>
    </source>
</evidence>
<dbReference type="GO" id="GO:0036374">
    <property type="term" value="F:glutathione hydrolase activity"/>
    <property type="evidence" value="ECO:0007669"/>
    <property type="project" value="InterPro"/>
</dbReference>
<dbReference type="EMBL" id="KN612549">
    <property type="protein sequence ID" value="KHJ75637.1"/>
    <property type="molecule type" value="Genomic_DNA"/>
</dbReference>
<dbReference type="FunFam" id="1.10.246.130:FF:000005">
    <property type="entry name" value="Gamma-glutamyltranspeptidase 1, putative"/>
    <property type="match status" value="1"/>
</dbReference>
<dbReference type="OrthoDB" id="5843609at2759"/>
<dbReference type="PANTHER" id="PTHR11686">
    <property type="entry name" value="GAMMA GLUTAMYL TRANSPEPTIDASE"/>
    <property type="match status" value="1"/>
</dbReference>
<protein>
    <submittedName>
        <fullName evidence="6">Uncharacterized protein</fullName>
    </submittedName>
</protein>
<name>A0A0B1RWU8_OESDE</name>
<evidence type="ECO:0000313" key="7">
    <source>
        <dbReference type="Proteomes" id="UP000053660"/>
    </source>
</evidence>